<evidence type="ECO:0000256" key="2">
    <source>
        <dbReference type="ARBA" id="ARBA00012485"/>
    </source>
</evidence>
<evidence type="ECO:0000256" key="3">
    <source>
        <dbReference type="ARBA" id="ARBA00022679"/>
    </source>
</evidence>
<keyword evidence="3" id="KW-0808">Transferase</keyword>
<dbReference type="Gene3D" id="3.30.2410.10">
    <property type="entry name" value="Hect, E3 ligase catalytic domain"/>
    <property type="match status" value="1"/>
</dbReference>
<dbReference type="Pfam" id="PF00632">
    <property type="entry name" value="HECT"/>
    <property type="match status" value="2"/>
</dbReference>
<gene>
    <name evidence="7" type="ORF">NHX12_018165</name>
</gene>
<dbReference type="FunFam" id="3.30.2410.10:FF:000003">
    <property type="entry name" value="probable E3 ubiquitin-protein ligase HERC4 isoform X1"/>
    <property type="match status" value="1"/>
</dbReference>
<dbReference type="AlphaFoldDB" id="A0A9Q0EW94"/>
<sequence length="192" mass="22228">MLRELSSYSDVDLKKPIKVGRLDTFQSELGSLKQLLDHDGDDIEEVFCLYFSITKENYRQLDVKELVPGGQCISVDCSNREEFVAAYQRDLFSDSIREQYSAGWEDLEKVFHNFPLEKKMRFLLFLTGSDRIPIHGMGSLCIVMQSTAAELHYLPVAHTCYNLLDLPQYQSKEMLRCRLTKAIEYYEGFSLV</sequence>
<keyword evidence="4 5" id="KW-0833">Ubl conjugation pathway</keyword>
<dbReference type="GO" id="GO:0000209">
    <property type="term" value="P:protein polyubiquitination"/>
    <property type="evidence" value="ECO:0007669"/>
    <property type="project" value="InterPro"/>
</dbReference>
<comment type="catalytic activity">
    <reaction evidence="1">
        <text>S-ubiquitinyl-[E2 ubiquitin-conjugating enzyme]-L-cysteine + [acceptor protein]-L-lysine = [E2 ubiquitin-conjugating enzyme]-L-cysteine + N(6)-ubiquitinyl-[acceptor protein]-L-lysine.</text>
        <dbReference type="EC" id="2.3.2.26"/>
    </reaction>
</comment>
<evidence type="ECO:0000313" key="7">
    <source>
        <dbReference type="EMBL" id="KAJ3614594.1"/>
    </source>
</evidence>
<reference evidence="7" key="1">
    <citation type="submission" date="2022-07" db="EMBL/GenBank/DDBJ databases">
        <title>Chromosome-level genome of Muraenolepis orangiensis.</title>
        <authorList>
            <person name="Kim J."/>
        </authorList>
    </citation>
    <scope>NUCLEOTIDE SEQUENCE</scope>
    <source>
        <strain evidence="7">KU_S4_2022</strain>
        <tissue evidence="7">Muscle</tissue>
    </source>
</reference>
<dbReference type="Proteomes" id="UP001148018">
    <property type="component" value="Unassembled WGS sequence"/>
</dbReference>
<protein>
    <recommendedName>
        <fullName evidence="2">HECT-type E3 ubiquitin transferase</fullName>
        <ecNumber evidence="2">2.3.2.26</ecNumber>
    </recommendedName>
</protein>
<dbReference type="GO" id="GO:0061630">
    <property type="term" value="F:ubiquitin protein ligase activity"/>
    <property type="evidence" value="ECO:0007669"/>
    <property type="project" value="UniProtKB-EC"/>
</dbReference>
<dbReference type="OrthoDB" id="8911335at2759"/>
<evidence type="ECO:0000259" key="6">
    <source>
        <dbReference type="PROSITE" id="PS50237"/>
    </source>
</evidence>
<dbReference type="PANTHER" id="PTHR45700">
    <property type="entry name" value="UBIQUITIN-PROTEIN LIGASE E3C"/>
    <property type="match status" value="1"/>
</dbReference>
<dbReference type="InterPro" id="IPR044611">
    <property type="entry name" value="E3A/B/C-like"/>
</dbReference>
<dbReference type="Gene3D" id="3.30.2160.10">
    <property type="entry name" value="Hect, E3 ligase catalytic domain"/>
    <property type="match status" value="1"/>
</dbReference>
<name>A0A9Q0EW94_9TELE</name>
<keyword evidence="8" id="KW-1185">Reference proteome</keyword>
<dbReference type="EMBL" id="JANIIK010000034">
    <property type="protein sequence ID" value="KAJ3614594.1"/>
    <property type="molecule type" value="Genomic_DNA"/>
</dbReference>
<organism evidence="7 8">
    <name type="scientific">Muraenolepis orangiensis</name>
    <name type="common">Patagonian moray cod</name>
    <dbReference type="NCBI Taxonomy" id="630683"/>
    <lineage>
        <taxon>Eukaryota</taxon>
        <taxon>Metazoa</taxon>
        <taxon>Chordata</taxon>
        <taxon>Craniata</taxon>
        <taxon>Vertebrata</taxon>
        <taxon>Euteleostomi</taxon>
        <taxon>Actinopterygii</taxon>
        <taxon>Neopterygii</taxon>
        <taxon>Teleostei</taxon>
        <taxon>Neoteleostei</taxon>
        <taxon>Acanthomorphata</taxon>
        <taxon>Zeiogadaria</taxon>
        <taxon>Gadariae</taxon>
        <taxon>Gadiformes</taxon>
        <taxon>Muraenolepidoidei</taxon>
        <taxon>Muraenolepididae</taxon>
        <taxon>Muraenolepis</taxon>
    </lineage>
</organism>
<dbReference type="EC" id="2.3.2.26" evidence="2"/>
<feature type="active site" description="Glycyl thioester intermediate" evidence="5">
    <location>
        <position position="160"/>
    </location>
</feature>
<feature type="domain" description="HECT" evidence="6">
    <location>
        <begin position="31"/>
        <end position="102"/>
    </location>
</feature>
<dbReference type="PANTHER" id="PTHR45700:SF9">
    <property type="entry name" value="HECT-TYPE E3 UBIQUITIN TRANSFERASE"/>
    <property type="match status" value="1"/>
</dbReference>
<dbReference type="PROSITE" id="PS50237">
    <property type="entry name" value="HECT"/>
    <property type="match status" value="2"/>
</dbReference>
<dbReference type="InterPro" id="IPR035983">
    <property type="entry name" value="Hect_E3_ubiquitin_ligase"/>
</dbReference>
<proteinExistence type="predicted"/>
<evidence type="ECO:0000256" key="4">
    <source>
        <dbReference type="ARBA" id="ARBA00022786"/>
    </source>
</evidence>
<comment type="caution">
    <text evidence="7">The sequence shown here is derived from an EMBL/GenBank/DDBJ whole genome shotgun (WGS) entry which is preliminary data.</text>
</comment>
<evidence type="ECO:0000313" key="8">
    <source>
        <dbReference type="Proteomes" id="UP001148018"/>
    </source>
</evidence>
<feature type="domain" description="HECT" evidence="6">
    <location>
        <begin position="109"/>
        <end position="192"/>
    </location>
</feature>
<accession>A0A9Q0EW94</accession>
<evidence type="ECO:0000256" key="1">
    <source>
        <dbReference type="ARBA" id="ARBA00000885"/>
    </source>
</evidence>
<comment type="caution">
    <text evidence="5">Lacks conserved residue(s) required for the propagation of feature annotation.</text>
</comment>
<dbReference type="SMART" id="SM00119">
    <property type="entry name" value="HECTc"/>
    <property type="match status" value="1"/>
</dbReference>
<dbReference type="SUPFAM" id="SSF56204">
    <property type="entry name" value="Hect, E3 ligase catalytic domain"/>
    <property type="match status" value="1"/>
</dbReference>
<dbReference type="InterPro" id="IPR000569">
    <property type="entry name" value="HECT_dom"/>
</dbReference>
<evidence type="ECO:0000256" key="5">
    <source>
        <dbReference type="PROSITE-ProRule" id="PRU00104"/>
    </source>
</evidence>